<dbReference type="InterPro" id="IPR013083">
    <property type="entry name" value="Znf_RING/FYVE/PHD"/>
</dbReference>
<evidence type="ECO:0000259" key="4">
    <source>
        <dbReference type="PROSITE" id="PS50089"/>
    </source>
</evidence>
<evidence type="ECO:0000256" key="1">
    <source>
        <dbReference type="PROSITE-ProRule" id="PRU00175"/>
    </source>
</evidence>
<reference evidence="5" key="1">
    <citation type="submission" date="2021-01" db="EMBL/GenBank/DDBJ databases">
        <authorList>
            <person name="Corre E."/>
            <person name="Pelletier E."/>
            <person name="Niang G."/>
            <person name="Scheremetjew M."/>
            <person name="Finn R."/>
            <person name="Kale V."/>
            <person name="Holt S."/>
            <person name="Cochrane G."/>
            <person name="Meng A."/>
            <person name="Brown T."/>
            <person name="Cohen L."/>
        </authorList>
    </citation>
    <scope>NUCLEOTIDE SEQUENCE</scope>
    <source>
        <strain evidence="5">CCMP281</strain>
    </source>
</reference>
<keyword evidence="1" id="KW-0479">Metal-binding</keyword>
<name>A0A7S3BQJ8_9EUKA</name>
<sequence>MASKQPNQPFAPYVYLTSTVRVPGHVLAYMGPYKLRSHELHEGHPIYDCATNQSDTMLIRKQSMWLLQPPNREASSTAGQAYVKSGLPAPTAALSGTWMVVVKQNFQPITISVSTSAAAYKSFLAKTARATAGGAPVVSLTCASCDVGAPHLSHLFGLYTMVGGWRHHHRGVYRSAGNGGYLLYYDAKGSAGKWLVSPVEMFDKQDAELMVESDAWTPEHIQAEAWEGADAAQTGWTAVPQVMVSSATLSKEAERTPFVSPHESRRLTLSSRPPLTSFAAAASLAPAHAIATTTCGVTATTCTIATTCAFAGTDGTTCILATTTCAVTALACGFATTTCTITTPNTAPWLCLLLVAGTILLYKAVMPLVVLSPRPSEPPAKPAANPAANPASKQTRKQTPKSSTQVSRTALAPPATGAKRRTALRASGSVTALAAAPSPDPVLPPQTVAHEVREERDVATAGRDATMVDSDEAAVDSDVATVGRDAVTGASPAEAVALLPSSTLAVEGNRSLTHPEPTASQLSRLELQLEEMRLRLVSEQTARMRLETQIEQLVGAFVPPSSTSTSAMVSADEDLCVVCLEEPRTHAFVSCMHKCVCGSCVEDMTAWVDGGAMHCPLCREVSPNVSMVFG</sequence>
<dbReference type="GO" id="GO:0008270">
    <property type="term" value="F:zinc ion binding"/>
    <property type="evidence" value="ECO:0007669"/>
    <property type="project" value="UniProtKB-KW"/>
</dbReference>
<feature type="domain" description="RING-type" evidence="4">
    <location>
        <begin position="576"/>
        <end position="619"/>
    </location>
</feature>
<feature type="coiled-coil region" evidence="2">
    <location>
        <begin position="522"/>
        <end position="549"/>
    </location>
</feature>
<feature type="compositionally biased region" description="Low complexity" evidence="3">
    <location>
        <begin position="382"/>
        <end position="393"/>
    </location>
</feature>
<dbReference type="Pfam" id="PF13920">
    <property type="entry name" value="zf-C3HC4_3"/>
    <property type="match status" value="1"/>
</dbReference>
<keyword evidence="1" id="KW-0862">Zinc</keyword>
<dbReference type="InterPro" id="IPR001841">
    <property type="entry name" value="Znf_RING"/>
</dbReference>
<keyword evidence="2" id="KW-0175">Coiled coil</keyword>
<proteinExistence type="predicted"/>
<accession>A0A7S3BQJ8</accession>
<organism evidence="5">
    <name type="scientific">Haptolina ericina</name>
    <dbReference type="NCBI Taxonomy" id="156174"/>
    <lineage>
        <taxon>Eukaryota</taxon>
        <taxon>Haptista</taxon>
        <taxon>Haptophyta</taxon>
        <taxon>Prymnesiophyceae</taxon>
        <taxon>Prymnesiales</taxon>
        <taxon>Prymnesiaceae</taxon>
        <taxon>Haptolina</taxon>
    </lineage>
</organism>
<dbReference type="PROSITE" id="PS50089">
    <property type="entry name" value="ZF_RING_2"/>
    <property type="match status" value="1"/>
</dbReference>
<gene>
    <name evidence="5" type="ORF">HERI1096_LOCUS34136</name>
</gene>
<evidence type="ECO:0000313" key="5">
    <source>
        <dbReference type="EMBL" id="CAE0142073.1"/>
    </source>
</evidence>
<dbReference type="EMBL" id="HBHX01061783">
    <property type="protein sequence ID" value="CAE0142073.1"/>
    <property type="molecule type" value="Transcribed_RNA"/>
</dbReference>
<dbReference type="Gene3D" id="3.30.40.10">
    <property type="entry name" value="Zinc/RING finger domain, C3HC4 (zinc finger)"/>
    <property type="match status" value="1"/>
</dbReference>
<dbReference type="AlphaFoldDB" id="A0A7S3BQJ8"/>
<protein>
    <recommendedName>
        <fullName evidence="4">RING-type domain-containing protein</fullName>
    </recommendedName>
</protein>
<evidence type="ECO:0000256" key="2">
    <source>
        <dbReference type="SAM" id="Coils"/>
    </source>
</evidence>
<dbReference type="SUPFAM" id="SSF57850">
    <property type="entry name" value="RING/U-box"/>
    <property type="match status" value="1"/>
</dbReference>
<feature type="region of interest" description="Disordered" evidence="3">
    <location>
        <begin position="375"/>
        <end position="444"/>
    </location>
</feature>
<evidence type="ECO:0000256" key="3">
    <source>
        <dbReference type="SAM" id="MobiDB-lite"/>
    </source>
</evidence>
<keyword evidence="1" id="KW-0863">Zinc-finger</keyword>